<accession>A0A6S7DB42</accession>
<reference evidence="2 3" key="1">
    <citation type="submission" date="2020-04" db="EMBL/GenBank/DDBJ databases">
        <authorList>
            <person name="De Canck E."/>
        </authorList>
    </citation>
    <scope>NUCLEOTIDE SEQUENCE [LARGE SCALE GENOMIC DNA]</scope>
    <source>
        <strain evidence="2 3">LMG 26841</strain>
    </source>
</reference>
<keyword evidence="1" id="KW-0812">Transmembrane</keyword>
<dbReference type="RefSeq" id="WP_054501437.1">
    <property type="nucleotide sequence ID" value="NZ_CADIJW010000004.1"/>
</dbReference>
<gene>
    <name evidence="2" type="ORF">LMG26841_03326</name>
</gene>
<keyword evidence="3" id="KW-1185">Reference proteome</keyword>
<organism evidence="2 3">
    <name type="scientific">Achromobacter dolens</name>
    <dbReference type="NCBI Taxonomy" id="1287738"/>
    <lineage>
        <taxon>Bacteria</taxon>
        <taxon>Pseudomonadati</taxon>
        <taxon>Pseudomonadota</taxon>
        <taxon>Betaproteobacteria</taxon>
        <taxon>Burkholderiales</taxon>
        <taxon>Alcaligenaceae</taxon>
        <taxon>Achromobacter</taxon>
    </lineage>
</organism>
<dbReference type="EMBL" id="CADIKW010000006">
    <property type="protein sequence ID" value="CAB3878400.1"/>
    <property type="molecule type" value="Genomic_DNA"/>
</dbReference>
<dbReference type="GeneID" id="94356876"/>
<dbReference type="AlphaFoldDB" id="A0A6S7DB42"/>
<evidence type="ECO:0000313" key="2">
    <source>
        <dbReference type="EMBL" id="CAB3878400.1"/>
    </source>
</evidence>
<proteinExistence type="predicted"/>
<keyword evidence="1" id="KW-0472">Membrane</keyword>
<sequence length="153" mass="15740">MNTAQLSVLPDDLAVVSLTPLRRAAQRARAIYARFAGLAMPGSATPASSHARGAVSIDLAVPAADGVATPAEVEPRKRAGTLPGRWPFPPAAVDALPVGNVVQAPRERSLGNATVEPVSDQVSVKSMVVDVVLVLAWGAMIPALMWLGVAGGF</sequence>
<keyword evidence="1" id="KW-1133">Transmembrane helix</keyword>
<feature type="transmembrane region" description="Helical" evidence="1">
    <location>
        <begin position="127"/>
        <end position="149"/>
    </location>
</feature>
<evidence type="ECO:0000256" key="1">
    <source>
        <dbReference type="SAM" id="Phobius"/>
    </source>
</evidence>
<protein>
    <submittedName>
        <fullName evidence="2">Uncharacterized protein</fullName>
    </submittedName>
</protein>
<name>A0A6S7DB42_9BURK</name>
<evidence type="ECO:0000313" key="3">
    <source>
        <dbReference type="Proteomes" id="UP000494272"/>
    </source>
</evidence>
<dbReference type="Proteomes" id="UP000494272">
    <property type="component" value="Unassembled WGS sequence"/>
</dbReference>